<dbReference type="AlphaFoldDB" id="A0A533IB18"/>
<dbReference type="Proteomes" id="UP000315344">
    <property type="component" value="Unassembled WGS sequence"/>
</dbReference>
<name>A0A533IB18_PARDE</name>
<evidence type="ECO:0000256" key="1">
    <source>
        <dbReference type="SAM" id="MobiDB-lite"/>
    </source>
</evidence>
<proteinExistence type="predicted"/>
<gene>
    <name evidence="2" type="ORF">DI616_03105</name>
</gene>
<dbReference type="EMBL" id="VAFL01000002">
    <property type="protein sequence ID" value="TKW68333.1"/>
    <property type="molecule type" value="Genomic_DNA"/>
</dbReference>
<feature type="region of interest" description="Disordered" evidence="1">
    <location>
        <begin position="36"/>
        <end position="63"/>
    </location>
</feature>
<organism evidence="2 3">
    <name type="scientific">Paracoccus denitrificans</name>
    <dbReference type="NCBI Taxonomy" id="266"/>
    <lineage>
        <taxon>Bacteria</taxon>
        <taxon>Pseudomonadati</taxon>
        <taxon>Pseudomonadota</taxon>
        <taxon>Alphaproteobacteria</taxon>
        <taxon>Rhodobacterales</taxon>
        <taxon>Paracoccaceae</taxon>
        <taxon>Paracoccus</taxon>
    </lineage>
</organism>
<comment type="caution">
    <text evidence="2">The sequence shown here is derived from an EMBL/GenBank/DDBJ whole genome shotgun (WGS) entry which is preliminary data.</text>
</comment>
<protein>
    <submittedName>
        <fullName evidence="2">Uncharacterized protein</fullName>
    </submittedName>
</protein>
<feature type="compositionally biased region" description="Basic residues" evidence="1">
    <location>
        <begin position="48"/>
        <end position="63"/>
    </location>
</feature>
<evidence type="ECO:0000313" key="3">
    <source>
        <dbReference type="Proteomes" id="UP000315344"/>
    </source>
</evidence>
<evidence type="ECO:0000313" key="2">
    <source>
        <dbReference type="EMBL" id="TKW68333.1"/>
    </source>
</evidence>
<accession>A0A533IB18</accession>
<sequence length="63" mass="7144">MRAATRAAMAVGITKGIGYLARRGKDPAKMTEAERREAQKMTKNSRQAIKRARQAARITRRMR</sequence>
<reference evidence="2 3" key="1">
    <citation type="journal article" date="2017" name="Nat. Commun.">
        <title>In situ click chemistry generation of cyclooxygenase-2 inhibitors.</title>
        <authorList>
            <person name="Bhardwaj A."/>
            <person name="Kaur J."/>
            <person name="Wuest M."/>
            <person name="Wuest F."/>
        </authorList>
    </citation>
    <scope>NUCLEOTIDE SEQUENCE [LARGE SCALE GENOMIC DNA]</scope>
    <source>
        <strain evidence="2">S2_012_000_R3_94</strain>
    </source>
</reference>